<keyword evidence="3" id="KW-0808">Transferase</keyword>
<proteinExistence type="inferred from homology"/>
<dbReference type="SMART" id="SM00825">
    <property type="entry name" value="PKS_KS"/>
    <property type="match status" value="1"/>
</dbReference>
<dbReference type="RefSeq" id="XP_005775470.1">
    <property type="nucleotide sequence ID" value="XM_005775413.1"/>
</dbReference>
<dbReference type="PROSITE" id="PS52004">
    <property type="entry name" value="KS3_2"/>
    <property type="match status" value="1"/>
</dbReference>
<keyword evidence="2" id="KW-0597">Phosphoprotein</keyword>
<dbReference type="PANTHER" id="PTHR43775:SF37">
    <property type="entry name" value="SI:DKEY-61P9.11"/>
    <property type="match status" value="1"/>
</dbReference>
<dbReference type="PaxDb" id="2903-EOD23041"/>
<dbReference type="KEGG" id="ehx:EMIHUDRAFT_61293"/>
<dbReference type="Pfam" id="PF00109">
    <property type="entry name" value="ketoacyl-synt"/>
    <property type="match status" value="1"/>
</dbReference>
<evidence type="ECO:0000256" key="1">
    <source>
        <dbReference type="ARBA" id="ARBA00022450"/>
    </source>
</evidence>
<dbReference type="GO" id="GO:0004312">
    <property type="term" value="F:fatty acid synthase activity"/>
    <property type="evidence" value="ECO:0007669"/>
    <property type="project" value="TreeGrafter"/>
</dbReference>
<dbReference type="CDD" id="cd00833">
    <property type="entry name" value="PKS"/>
    <property type="match status" value="1"/>
</dbReference>
<dbReference type="InterPro" id="IPR014031">
    <property type="entry name" value="Ketoacyl_synth_C"/>
</dbReference>
<keyword evidence="6" id="KW-1185">Reference proteome</keyword>
<dbReference type="GO" id="GO:0006633">
    <property type="term" value="P:fatty acid biosynthetic process"/>
    <property type="evidence" value="ECO:0007669"/>
    <property type="project" value="TreeGrafter"/>
</dbReference>
<dbReference type="InterPro" id="IPR016039">
    <property type="entry name" value="Thiolase-like"/>
</dbReference>
<dbReference type="InterPro" id="IPR020841">
    <property type="entry name" value="PKS_Beta-ketoAc_synthase_dom"/>
</dbReference>
<evidence type="ECO:0000256" key="3">
    <source>
        <dbReference type="RuleBase" id="RU003694"/>
    </source>
</evidence>
<feature type="domain" description="Ketosynthase family 3 (KS3)" evidence="4">
    <location>
        <begin position="1"/>
        <end position="219"/>
    </location>
</feature>
<dbReference type="Proteomes" id="UP000013827">
    <property type="component" value="Unassembled WGS sequence"/>
</dbReference>
<dbReference type="PANTHER" id="PTHR43775">
    <property type="entry name" value="FATTY ACID SYNTHASE"/>
    <property type="match status" value="1"/>
</dbReference>
<sequence>MDPQQRRLLEVGYEALHGAAMRKASLQGSLCGVFLGVWTPEFNDVLARSPAALSVYSATAAMCSVAAGRVSFVLGLQGPCLSYDTACSSSLAAAHGGMRALQLRECTAALALGVNMIFSQYASLGMARAGMTSPHGRSHSFDRRADGYGRGEGCHAAVLRLAAGGLQLLRGCVVRQDGRSASLTAPNGQAQQALVVAAVGESGLDAGEVSCYEAHGTGT</sequence>
<dbReference type="GeneID" id="17268588"/>
<evidence type="ECO:0000313" key="6">
    <source>
        <dbReference type="Proteomes" id="UP000013827"/>
    </source>
</evidence>
<dbReference type="EnsemblProtists" id="EOD23041">
    <property type="protein sequence ID" value="EOD23041"/>
    <property type="gene ID" value="EMIHUDRAFT_61293"/>
</dbReference>
<dbReference type="HOGENOM" id="CLU_000022_16_2_1"/>
<dbReference type="OMA" id="PRDRGWP"/>
<evidence type="ECO:0000313" key="5">
    <source>
        <dbReference type="EnsemblProtists" id="EOD23041"/>
    </source>
</evidence>
<dbReference type="SUPFAM" id="SSF53901">
    <property type="entry name" value="Thiolase-like"/>
    <property type="match status" value="2"/>
</dbReference>
<dbReference type="InterPro" id="IPR014030">
    <property type="entry name" value="Ketoacyl_synth_N"/>
</dbReference>
<evidence type="ECO:0000256" key="2">
    <source>
        <dbReference type="ARBA" id="ARBA00022553"/>
    </source>
</evidence>
<name>A0A0D3JHQ6_EMIH1</name>
<keyword evidence="1" id="KW-0596">Phosphopantetheine</keyword>
<accession>A0A0D3JHQ6</accession>
<organism evidence="5 6">
    <name type="scientific">Emiliania huxleyi (strain CCMP1516)</name>
    <dbReference type="NCBI Taxonomy" id="280463"/>
    <lineage>
        <taxon>Eukaryota</taxon>
        <taxon>Haptista</taxon>
        <taxon>Haptophyta</taxon>
        <taxon>Prymnesiophyceae</taxon>
        <taxon>Isochrysidales</taxon>
        <taxon>Noelaerhabdaceae</taxon>
        <taxon>Emiliania</taxon>
    </lineage>
</organism>
<dbReference type="STRING" id="2903.R1EJC0"/>
<evidence type="ECO:0000259" key="4">
    <source>
        <dbReference type="PROSITE" id="PS52004"/>
    </source>
</evidence>
<reference evidence="6" key="1">
    <citation type="journal article" date="2013" name="Nature">
        <title>Pan genome of the phytoplankton Emiliania underpins its global distribution.</title>
        <authorList>
            <person name="Read B.A."/>
            <person name="Kegel J."/>
            <person name="Klute M.J."/>
            <person name="Kuo A."/>
            <person name="Lefebvre S.C."/>
            <person name="Maumus F."/>
            <person name="Mayer C."/>
            <person name="Miller J."/>
            <person name="Monier A."/>
            <person name="Salamov A."/>
            <person name="Young J."/>
            <person name="Aguilar M."/>
            <person name="Claverie J.M."/>
            <person name="Frickenhaus S."/>
            <person name="Gonzalez K."/>
            <person name="Herman E.K."/>
            <person name="Lin Y.C."/>
            <person name="Napier J."/>
            <person name="Ogata H."/>
            <person name="Sarno A.F."/>
            <person name="Shmutz J."/>
            <person name="Schroeder D."/>
            <person name="de Vargas C."/>
            <person name="Verret F."/>
            <person name="von Dassow P."/>
            <person name="Valentin K."/>
            <person name="Van de Peer Y."/>
            <person name="Wheeler G."/>
            <person name="Dacks J.B."/>
            <person name="Delwiche C.F."/>
            <person name="Dyhrman S.T."/>
            <person name="Glockner G."/>
            <person name="John U."/>
            <person name="Richards T."/>
            <person name="Worden A.Z."/>
            <person name="Zhang X."/>
            <person name="Grigoriev I.V."/>
            <person name="Allen A.E."/>
            <person name="Bidle K."/>
            <person name="Borodovsky M."/>
            <person name="Bowler C."/>
            <person name="Brownlee C."/>
            <person name="Cock J.M."/>
            <person name="Elias M."/>
            <person name="Gladyshev V.N."/>
            <person name="Groth M."/>
            <person name="Guda C."/>
            <person name="Hadaegh A."/>
            <person name="Iglesias-Rodriguez M.D."/>
            <person name="Jenkins J."/>
            <person name="Jones B.M."/>
            <person name="Lawson T."/>
            <person name="Leese F."/>
            <person name="Lindquist E."/>
            <person name="Lobanov A."/>
            <person name="Lomsadze A."/>
            <person name="Malik S.B."/>
            <person name="Marsh M.E."/>
            <person name="Mackinder L."/>
            <person name="Mock T."/>
            <person name="Mueller-Roeber B."/>
            <person name="Pagarete A."/>
            <person name="Parker M."/>
            <person name="Probert I."/>
            <person name="Quesneville H."/>
            <person name="Raines C."/>
            <person name="Rensing S.A."/>
            <person name="Riano-Pachon D.M."/>
            <person name="Richier S."/>
            <person name="Rokitta S."/>
            <person name="Shiraiwa Y."/>
            <person name="Soanes D.M."/>
            <person name="van der Giezen M."/>
            <person name="Wahlund T.M."/>
            <person name="Williams B."/>
            <person name="Wilson W."/>
            <person name="Wolfe G."/>
            <person name="Wurch L.L."/>
        </authorList>
    </citation>
    <scope>NUCLEOTIDE SEQUENCE</scope>
</reference>
<reference evidence="5" key="2">
    <citation type="submission" date="2024-10" db="UniProtKB">
        <authorList>
            <consortium name="EnsemblProtists"/>
        </authorList>
    </citation>
    <scope>IDENTIFICATION</scope>
</reference>
<dbReference type="AlphaFoldDB" id="A0A0D3JHQ6"/>
<dbReference type="InterPro" id="IPR050091">
    <property type="entry name" value="PKS_NRPS_Biosynth_Enz"/>
</dbReference>
<dbReference type="eggNOG" id="KOG1202">
    <property type="taxonomic scope" value="Eukaryota"/>
</dbReference>
<protein>
    <recommendedName>
        <fullName evidence="4">Ketosynthase family 3 (KS3) domain-containing protein</fullName>
    </recommendedName>
</protein>
<dbReference type="Gene3D" id="3.40.47.10">
    <property type="match status" value="1"/>
</dbReference>
<comment type="similarity">
    <text evidence="3">Belongs to the thiolase-like superfamily. Beta-ketoacyl-ACP synthases family.</text>
</comment>
<dbReference type="Pfam" id="PF02801">
    <property type="entry name" value="Ketoacyl-synt_C"/>
    <property type="match status" value="1"/>
</dbReference>